<name>A0A6N8SNV6_9HYPH</name>
<accession>A0A6N8SNV6</accession>
<evidence type="ECO:0000313" key="4">
    <source>
        <dbReference type="Proteomes" id="UP000435802"/>
    </source>
</evidence>
<feature type="chain" id="PRO_5026869918" evidence="2">
    <location>
        <begin position="27"/>
        <end position="245"/>
    </location>
</feature>
<sequence>MNIVSKKTIVAVLLSGTAFIGGAAMAQQQSADGAGTSQDGANVIVPQAGASGQVDTNAGENTSATKSDAGTDAAASKKIENGSAAEGSAQTEAGGTGAETAGSTGTAAEEDNAKSSQLDANGESSTMTTTAKDAETAADTPDTEQSDEASAGKPSNETTASIDITSEQRTEIRNVIVESKAEPVDLDIEVNVGVVVPKTVELRPLPPRIIEIVPAYRSYEYFVLADGRIIIVEPGTLKVVYVITA</sequence>
<dbReference type="Proteomes" id="UP000435802">
    <property type="component" value="Unassembled WGS sequence"/>
</dbReference>
<dbReference type="InterPro" id="IPR009642">
    <property type="entry name" value="DUF1236"/>
</dbReference>
<protein>
    <submittedName>
        <fullName evidence="3">DUF1236 domain-containing protein</fullName>
    </submittedName>
</protein>
<feature type="compositionally biased region" description="Low complexity" evidence="1">
    <location>
        <begin position="82"/>
        <end position="107"/>
    </location>
</feature>
<evidence type="ECO:0000256" key="2">
    <source>
        <dbReference type="SAM" id="SignalP"/>
    </source>
</evidence>
<proteinExistence type="predicted"/>
<organism evidence="3 4">
    <name type="scientific">Shinella kummerowiae</name>
    <dbReference type="NCBI Taxonomy" id="417745"/>
    <lineage>
        <taxon>Bacteria</taxon>
        <taxon>Pseudomonadati</taxon>
        <taxon>Pseudomonadota</taxon>
        <taxon>Alphaproteobacteria</taxon>
        <taxon>Hyphomicrobiales</taxon>
        <taxon>Rhizobiaceae</taxon>
        <taxon>Shinella</taxon>
    </lineage>
</organism>
<feature type="compositionally biased region" description="Polar residues" evidence="1">
    <location>
        <begin position="153"/>
        <end position="165"/>
    </location>
</feature>
<evidence type="ECO:0000313" key="3">
    <source>
        <dbReference type="EMBL" id="MXN48600.1"/>
    </source>
</evidence>
<keyword evidence="4" id="KW-1185">Reference proteome</keyword>
<evidence type="ECO:0000256" key="1">
    <source>
        <dbReference type="SAM" id="MobiDB-lite"/>
    </source>
</evidence>
<dbReference type="RefSeq" id="WP_160862097.1">
    <property type="nucleotide sequence ID" value="NZ_WUMK01000011.1"/>
</dbReference>
<feature type="region of interest" description="Disordered" evidence="1">
    <location>
        <begin position="50"/>
        <end position="166"/>
    </location>
</feature>
<reference evidence="3 4" key="1">
    <citation type="submission" date="2019-12" db="EMBL/GenBank/DDBJ databases">
        <title>Shinella kummerowiae sp. nov., a symbiotic bacterium isolated from root nodules of the herbal legume Kummerowia stipulacea.</title>
        <authorList>
            <person name="Gao J."/>
        </authorList>
    </citation>
    <scope>NUCLEOTIDE SEQUENCE [LARGE SCALE GENOMIC DNA]</scope>
    <source>
        <strain evidence="3 4">CCBAU 25048</strain>
    </source>
</reference>
<dbReference type="EMBL" id="WUMK01000011">
    <property type="protein sequence ID" value="MXN48600.1"/>
    <property type="molecule type" value="Genomic_DNA"/>
</dbReference>
<feature type="compositionally biased region" description="Polar residues" evidence="1">
    <location>
        <begin position="114"/>
        <end position="125"/>
    </location>
</feature>
<comment type="caution">
    <text evidence="3">The sequence shown here is derived from an EMBL/GenBank/DDBJ whole genome shotgun (WGS) entry which is preliminary data.</text>
</comment>
<gene>
    <name evidence="3" type="ORF">GR138_25670</name>
</gene>
<dbReference type="Pfam" id="PF06823">
    <property type="entry name" value="DUF1236"/>
    <property type="match status" value="1"/>
</dbReference>
<dbReference type="OrthoDB" id="102964at2"/>
<feature type="compositionally biased region" description="Polar residues" evidence="1">
    <location>
        <begin position="53"/>
        <end position="68"/>
    </location>
</feature>
<feature type="signal peptide" evidence="2">
    <location>
        <begin position="1"/>
        <end position="26"/>
    </location>
</feature>
<keyword evidence="2" id="KW-0732">Signal</keyword>
<dbReference type="AlphaFoldDB" id="A0A6N8SNV6"/>